<evidence type="ECO:0000313" key="17">
    <source>
        <dbReference type="EMBL" id="MFC3669855.1"/>
    </source>
</evidence>
<keyword evidence="3 11" id="KW-1134">Transmembrane beta strand</keyword>
<feature type="chain" id="PRO_5046241292" evidence="14">
    <location>
        <begin position="33"/>
        <end position="812"/>
    </location>
</feature>
<keyword evidence="14" id="KW-0732">Signal</keyword>
<evidence type="ECO:0000259" key="15">
    <source>
        <dbReference type="Pfam" id="PF00593"/>
    </source>
</evidence>
<proteinExistence type="inferred from homology"/>
<feature type="region of interest" description="Disordered" evidence="13">
    <location>
        <begin position="32"/>
        <end position="59"/>
    </location>
</feature>
<evidence type="ECO:0000259" key="16">
    <source>
        <dbReference type="Pfam" id="PF07715"/>
    </source>
</evidence>
<dbReference type="Pfam" id="PF00593">
    <property type="entry name" value="TonB_dep_Rec_b-barrel"/>
    <property type="match status" value="1"/>
</dbReference>
<reference evidence="18" key="1">
    <citation type="journal article" date="2019" name="Int. J. Syst. Evol. Microbiol.">
        <title>The Global Catalogue of Microorganisms (GCM) 10K type strain sequencing project: providing services to taxonomists for standard genome sequencing and annotation.</title>
        <authorList>
            <consortium name="The Broad Institute Genomics Platform"/>
            <consortium name="The Broad Institute Genome Sequencing Center for Infectious Disease"/>
            <person name="Wu L."/>
            <person name="Ma J."/>
        </authorList>
    </citation>
    <scope>NUCLEOTIDE SEQUENCE [LARGE SCALE GENOMIC DNA]</scope>
    <source>
        <strain evidence="18">KCTC 42224</strain>
    </source>
</reference>
<dbReference type="Pfam" id="PF07715">
    <property type="entry name" value="Plug"/>
    <property type="match status" value="1"/>
</dbReference>
<evidence type="ECO:0000256" key="4">
    <source>
        <dbReference type="ARBA" id="ARBA00022496"/>
    </source>
</evidence>
<keyword evidence="2 11" id="KW-0813">Transport</keyword>
<evidence type="ECO:0000256" key="6">
    <source>
        <dbReference type="ARBA" id="ARBA00023004"/>
    </source>
</evidence>
<dbReference type="InterPro" id="IPR000531">
    <property type="entry name" value="Beta-barrel_TonB"/>
</dbReference>
<dbReference type="InterPro" id="IPR039426">
    <property type="entry name" value="TonB-dep_rcpt-like"/>
</dbReference>
<accession>A0ABV7UXJ7</accession>
<evidence type="ECO:0000256" key="14">
    <source>
        <dbReference type="SAM" id="SignalP"/>
    </source>
</evidence>
<evidence type="ECO:0000256" key="13">
    <source>
        <dbReference type="SAM" id="MobiDB-lite"/>
    </source>
</evidence>
<dbReference type="Proteomes" id="UP001595683">
    <property type="component" value="Unassembled WGS sequence"/>
</dbReference>
<protein>
    <submittedName>
        <fullName evidence="17">TonB-dependent receptor</fullName>
    </submittedName>
</protein>
<feature type="signal peptide" evidence="14">
    <location>
        <begin position="1"/>
        <end position="32"/>
    </location>
</feature>
<feature type="domain" description="TonB-dependent receptor plug" evidence="16">
    <location>
        <begin position="80"/>
        <end position="190"/>
    </location>
</feature>
<dbReference type="InterPro" id="IPR012910">
    <property type="entry name" value="Plug_dom"/>
</dbReference>
<keyword evidence="10 11" id="KW-0998">Cell outer membrane</keyword>
<keyword evidence="7" id="KW-0406">Ion transport</keyword>
<evidence type="ECO:0000256" key="9">
    <source>
        <dbReference type="ARBA" id="ARBA00023136"/>
    </source>
</evidence>
<dbReference type="InterPro" id="IPR036942">
    <property type="entry name" value="Beta-barrel_TonB_sf"/>
</dbReference>
<dbReference type="PANTHER" id="PTHR32552:SF81">
    <property type="entry name" value="TONB-DEPENDENT OUTER MEMBRANE RECEPTOR"/>
    <property type="match status" value="1"/>
</dbReference>
<dbReference type="SUPFAM" id="SSF56935">
    <property type="entry name" value="Porins"/>
    <property type="match status" value="1"/>
</dbReference>
<dbReference type="PANTHER" id="PTHR32552">
    <property type="entry name" value="FERRICHROME IRON RECEPTOR-RELATED"/>
    <property type="match status" value="1"/>
</dbReference>
<organism evidence="17 18">
    <name type="scientific">Novosphingobium pokkalii</name>
    <dbReference type="NCBI Taxonomy" id="1770194"/>
    <lineage>
        <taxon>Bacteria</taxon>
        <taxon>Pseudomonadati</taxon>
        <taxon>Pseudomonadota</taxon>
        <taxon>Alphaproteobacteria</taxon>
        <taxon>Sphingomonadales</taxon>
        <taxon>Sphingomonadaceae</taxon>
        <taxon>Novosphingobium</taxon>
    </lineage>
</organism>
<evidence type="ECO:0000256" key="1">
    <source>
        <dbReference type="ARBA" id="ARBA00004571"/>
    </source>
</evidence>
<keyword evidence="9 11" id="KW-0472">Membrane</keyword>
<evidence type="ECO:0000256" key="10">
    <source>
        <dbReference type="ARBA" id="ARBA00023237"/>
    </source>
</evidence>
<sequence>MASMIPNTQGLRLFATGSAAAMALALSSAGHAAEPAPQQAPAPQASASQAAAPQGEAQAASADQGIREIVVTAQFRNQRLQDTPLSITAVDAGLLAARNQTDISQIAAQTPNVQLTQMGGAYGSSMAAYIRGIGQADFNPAYEPGVGIYVDDVYYATLTGSVMDLLDLDRVEVLRGPQGTLTGRNSIGGAIKMFSVKPQPGDSGQIEAVYGARNRVDLRGSLNFQLADGLYARVSGVYKRQDGYVDIVDYGCAHPGNSLGLTAGANVPTNCVTGKLGEKNYSGLRGSLRYNPNDKIDWVVTGDYTYENRSNAASVVTVDDTTKTDGINFICGPRCTYASWYMDAGGQAAQSYSMPRNTVFSGWGVSSNLSVGLTDDLKLVSITAYRKYKQTFGTDDDFTPDPNIAGAGYNDLRFHFFSQELRLNGKIGDLADWTIGGFYNDQTSVYFTRQDIRYIGHGAPFLFLQFQGNDPVNANSKAAFGTVILHPAPGLNVTGGLRYTKEHKDYTFVRQNWAGGTLVDPFGVGALNGSVANYNGSKLDWRISVDYRFSPQLLAYATVSTGFKGGGVTARPFTKNQAVNGTFTPETLTAYELGIKSDLFDRKVRFNLSGFVNDYKNIQLNLADCSVLDGLPVGTDPFPCAAVGNAGDGKMWGAEAELTARPIEGLDIDASLSWIDGEWNRIGVTVGKSIQLQDPIVTPHWRGSLGIQYRIPVEGHGSLTPRFDLAYTGKQNQGRLTPTSALSYNPAFALGNARLTWRNENEDLTVAFEVQNVFDKYYYLPIRFSALYASAGTVYSNVGRPREWALSVAKKF</sequence>
<keyword evidence="4" id="KW-0410">Iron transport</keyword>
<evidence type="ECO:0000256" key="12">
    <source>
        <dbReference type="RuleBase" id="RU003357"/>
    </source>
</evidence>
<dbReference type="PROSITE" id="PS52016">
    <property type="entry name" value="TONB_DEPENDENT_REC_3"/>
    <property type="match status" value="1"/>
</dbReference>
<feature type="domain" description="TonB-dependent receptor-like beta-barrel" evidence="15">
    <location>
        <begin position="355"/>
        <end position="773"/>
    </location>
</feature>
<evidence type="ECO:0000256" key="11">
    <source>
        <dbReference type="PROSITE-ProRule" id="PRU01360"/>
    </source>
</evidence>
<dbReference type="Gene3D" id="2.40.170.20">
    <property type="entry name" value="TonB-dependent receptor, beta-barrel domain"/>
    <property type="match status" value="1"/>
</dbReference>
<evidence type="ECO:0000256" key="3">
    <source>
        <dbReference type="ARBA" id="ARBA00022452"/>
    </source>
</evidence>
<dbReference type="RefSeq" id="WP_229815332.1">
    <property type="nucleotide sequence ID" value="NZ_BMZP01000011.1"/>
</dbReference>
<evidence type="ECO:0000256" key="5">
    <source>
        <dbReference type="ARBA" id="ARBA00022692"/>
    </source>
</evidence>
<comment type="similarity">
    <text evidence="11 12">Belongs to the TonB-dependent receptor family.</text>
</comment>
<evidence type="ECO:0000256" key="8">
    <source>
        <dbReference type="ARBA" id="ARBA00023077"/>
    </source>
</evidence>
<keyword evidence="5 11" id="KW-0812">Transmembrane</keyword>
<name>A0ABV7UXJ7_9SPHN</name>
<evidence type="ECO:0000256" key="2">
    <source>
        <dbReference type="ARBA" id="ARBA00022448"/>
    </source>
</evidence>
<evidence type="ECO:0000256" key="7">
    <source>
        <dbReference type="ARBA" id="ARBA00023065"/>
    </source>
</evidence>
<keyword evidence="18" id="KW-1185">Reference proteome</keyword>
<keyword evidence="8 12" id="KW-0798">TonB box</keyword>
<evidence type="ECO:0000313" key="18">
    <source>
        <dbReference type="Proteomes" id="UP001595683"/>
    </source>
</evidence>
<comment type="subcellular location">
    <subcellularLocation>
        <location evidence="1 11">Cell outer membrane</location>
        <topology evidence="1 11">Multi-pass membrane protein</topology>
    </subcellularLocation>
</comment>
<dbReference type="EMBL" id="JBHRYE010000001">
    <property type="protein sequence ID" value="MFC3669855.1"/>
    <property type="molecule type" value="Genomic_DNA"/>
</dbReference>
<keyword evidence="6" id="KW-0408">Iron</keyword>
<keyword evidence="17" id="KW-0675">Receptor</keyword>
<gene>
    <name evidence="17" type="ORF">ACFOOT_00310</name>
</gene>
<comment type="caution">
    <text evidence="17">The sequence shown here is derived from an EMBL/GenBank/DDBJ whole genome shotgun (WGS) entry which is preliminary data.</text>
</comment>